<name>A0A9P7BIT2_RHIOR</name>
<sequence>MGFEGFFCSTIPGAVPEAVWDRVIILPFGAYLEELDPLTAKTVLGAVVEETEVSGEWFAVDEGAAVADEGTGVLRAFLLAVT</sequence>
<dbReference type="Proteomes" id="UP000716291">
    <property type="component" value="Unassembled WGS sequence"/>
</dbReference>
<dbReference type="AlphaFoldDB" id="A0A9P7BIT2"/>
<dbReference type="EMBL" id="JAANQT010009059">
    <property type="protein sequence ID" value="KAG1278612.1"/>
    <property type="molecule type" value="Genomic_DNA"/>
</dbReference>
<keyword evidence="2" id="KW-1185">Reference proteome</keyword>
<gene>
    <name evidence="1" type="ORF">G6F64_014629</name>
</gene>
<comment type="caution">
    <text evidence="1">The sequence shown here is derived from an EMBL/GenBank/DDBJ whole genome shotgun (WGS) entry which is preliminary data.</text>
</comment>
<evidence type="ECO:0000313" key="2">
    <source>
        <dbReference type="Proteomes" id="UP000716291"/>
    </source>
</evidence>
<proteinExistence type="predicted"/>
<evidence type="ECO:0000313" key="1">
    <source>
        <dbReference type="EMBL" id="KAG1278612.1"/>
    </source>
</evidence>
<reference evidence="1" key="1">
    <citation type="journal article" date="2020" name="Microb. Genom.">
        <title>Genetic diversity of clinical and environmental Mucorales isolates obtained from an investigation of mucormycosis cases among solid organ transplant recipients.</title>
        <authorList>
            <person name="Nguyen M.H."/>
            <person name="Kaul D."/>
            <person name="Muto C."/>
            <person name="Cheng S.J."/>
            <person name="Richter R.A."/>
            <person name="Bruno V.M."/>
            <person name="Liu G."/>
            <person name="Beyhan S."/>
            <person name="Sundermann A.J."/>
            <person name="Mounaud S."/>
            <person name="Pasculle A.W."/>
            <person name="Nierman W.C."/>
            <person name="Driscoll E."/>
            <person name="Cumbie R."/>
            <person name="Clancy C.J."/>
            <person name="Dupont C.L."/>
        </authorList>
    </citation>
    <scope>NUCLEOTIDE SEQUENCE</scope>
    <source>
        <strain evidence="1">GL11</strain>
    </source>
</reference>
<protein>
    <submittedName>
        <fullName evidence="1">Uncharacterized protein</fullName>
    </submittedName>
</protein>
<accession>A0A9P7BIT2</accession>
<organism evidence="1 2">
    <name type="scientific">Rhizopus oryzae</name>
    <name type="common">Mucormycosis agent</name>
    <name type="synonym">Rhizopus arrhizus var. delemar</name>
    <dbReference type="NCBI Taxonomy" id="64495"/>
    <lineage>
        <taxon>Eukaryota</taxon>
        <taxon>Fungi</taxon>
        <taxon>Fungi incertae sedis</taxon>
        <taxon>Mucoromycota</taxon>
        <taxon>Mucoromycotina</taxon>
        <taxon>Mucoromycetes</taxon>
        <taxon>Mucorales</taxon>
        <taxon>Mucorineae</taxon>
        <taxon>Rhizopodaceae</taxon>
        <taxon>Rhizopus</taxon>
    </lineage>
</organism>